<name>A0A918JWP8_9FLAO</name>
<reference evidence="1 2" key="1">
    <citation type="journal article" date="2014" name="Int. J. Syst. Evol. Microbiol.">
        <title>Complete genome sequence of Corynebacterium casei LMG S-19264T (=DSM 44701T), isolated from a smear-ripened cheese.</title>
        <authorList>
            <consortium name="US DOE Joint Genome Institute (JGI-PGF)"/>
            <person name="Walter F."/>
            <person name="Albersmeier A."/>
            <person name="Kalinowski J."/>
            <person name="Ruckert C."/>
        </authorList>
    </citation>
    <scope>NUCLEOTIDE SEQUENCE [LARGE SCALE GENOMIC DNA]</scope>
    <source>
        <strain evidence="1 2">KCTC 12285</strain>
    </source>
</reference>
<organism evidence="1 2">
    <name type="scientific">Aquimarina muelleri</name>
    <dbReference type="NCBI Taxonomy" id="279356"/>
    <lineage>
        <taxon>Bacteria</taxon>
        <taxon>Pseudomonadati</taxon>
        <taxon>Bacteroidota</taxon>
        <taxon>Flavobacteriia</taxon>
        <taxon>Flavobacteriales</taxon>
        <taxon>Flavobacteriaceae</taxon>
        <taxon>Aquimarina</taxon>
    </lineage>
</organism>
<protein>
    <recommendedName>
        <fullName evidence="3">Lipoprotein</fullName>
    </recommendedName>
</protein>
<keyword evidence="2" id="KW-1185">Reference proteome</keyword>
<comment type="caution">
    <text evidence="1">The sequence shown here is derived from an EMBL/GenBank/DDBJ whole genome shotgun (WGS) entry which is preliminary data.</text>
</comment>
<accession>A0A918JWP8</accession>
<gene>
    <name evidence="1" type="ORF">GCM10007384_25450</name>
</gene>
<evidence type="ECO:0000313" key="2">
    <source>
        <dbReference type="Proteomes" id="UP000601108"/>
    </source>
</evidence>
<proteinExistence type="predicted"/>
<dbReference type="Proteomes" id="UP000601108">
    <property type="component" value="Unassembled WGS sequence"/>
</dbReference>
<dbReference type="AlphaFoldDB" id="A0A918JWP8"/>
<dbReference type="RefSeq" id="WP_265960680.1">
    <property type="nucleotide sequence ID" value="NZ_JAPHPZ010000004.1"/>
</dbReference>
<dbReference type="EMBL" id="BMWS01000017">
    <property type="protein sequence ID" value="GGX23149.1"/>
    <property type="molecule type" value="Genomic_DNA"/>
</dbReference>
<sequence length="186" mass="22294">MINRALVIKMLLLIGHVYIWSSCNSYTEERVDKREKLLLNKKRLSVEKINKETTNVGIFTNHNYGTSHSFTYKLSIQPEGIHWDGGSGEPKHLLFCNDTIYIHYFKEKRIQIEYTDSIDSVMKTKYHFEIREVFQKHIDERYFFKIFGEDFWIDITPEDYAYRKEFCKEYDIPNDGELLLKSNLKD</sequence>
<evidence type="ECO:0000313" key="1">
    <source>
        <dbReference type="EMBL" id="GGX23149.1"/>
    </source>
</evidence>
<dbReference type="PROSITE" id="PS51257">
    <property type="entry name" value="PROKAR_LIPOPROTEIN"/>
    <property type="match status" value="1"/>
</dbReference>
<evidence type="ECO:0008006" key="3">
    <source>
        <dbReference type="Google" id="ProtNLM"/>
    </source>
</evidence>